<protein>
    <submittedName>
        <fullName evidence="1">Uncharacterized protein</fullName>
    </submittedName>
</protein>
<dbReference type="OrthoDB" id="206966at2759"/>
<dbReference type="Pfam" id="PF08238">
    <property type="entry name" value="Sel1"/>
    <property type="match status" value="2"/>
</dbReference>
<dbReference type="SUPFAM" id="SSF81901">
    <property type="entry name" value="HCP-like"/>
    <property type="match status" value="1"/>
</dbReference>
<dbReference type="KEGG" id="fcy:FRACYDRAFT_251830"/>
<dbReference type="EMBL" id="KV784390">
    <property type="protein sequence ID" value="OEU07101.1"/>
    <property type="molecule type" value="Genomic_DNA"/>
</dbReference>
<dbReference type="Proteomes" id="UP000095751">
    <property type="component" value="Unassembled WGS sequence"/>
</dbReference>
<sequence length="577" mass="64799">MLLQRATNPDVALSNSWVQKTEAKRAHALPGAPVVVSYTEYLKFLMQQSKVHDLSTPFKRPTCHAHQAESFYNDNDNGVIDGEDDGTSDFIANMSISGETMSNEQTVLAFAAYQRNRPPPRPRDPEADINQAIYSKCSREFRIAWSKEPTDIKKQILKQNNNKSPKQGAKKNSELAVYMGQSEGYDTDTSAYSEATYGYDADDNDDQSVIEATELKDLPKKTDLPIADPRRMLSNRSTPLIGKDGNVTGHLTYTASMAVIRHRFDQVDSSQAVSTEENYVVSVYATKFFDEPLALMDGGANGGIAGSDMRVMSYNSDGRCVNIGIAGDHQMTGKKLGTFCSVIETRFGQPDPSSDEECVIRLKKRMAMNDIVAIDMASQWYHFGKYGLPKDPQMSFDLCLRAAKLGSSDADSRAAMHYKDGKIVPIDMTKAADYLKKAVKKGNIFDRHIIGADEWSKCNYRLGSRHWLLAAAAGCTDSLKQIATCYKLKLVTKKEYSVALASYGNELFPTILLLFDKSTSTATQPLRNIFRMIQWVEFKYDFDFDCRLCIIAFRPGSMNGRLFPRYHVIWVLHREWR</sequence>
<organism evidence="1 2">
    <name type="scientific">Fragilariopsis cylindrus CCMP1102</name>
    <dbReference type="NCBI Taxonomy" id="635003"/>
    <lineage>
        <taxon>Eukaryota</taxon>
        <taxon>Sar</taxon>
        <taxon>Stramenopiles</taxon>
        <taxon>Ochrophyta</taxon>
        <taxon>Bacillariophyta</taxon>
        <taxon>Bacillariophyceae</taxon>
        <taxon>Bacillariophycidae</taxon>
        <taxon>Bacillariales</taxon>
        <taxon>Bacillariaceae</taxon>
        <taxon>Fragilariopsis</taxon>
    </lineage>
</organism>
<evidence type="ECO:0000313" key="2">
    <source>
        <dbReference type="Proteomes" id="UP000095751"/>
    </source>
</evidence>
<dbReference type="SMART" id="SM00671">
    <property type="entry name" value="SEL1"/>
    <property type="match status" value="2"/>
</dbReference>
<accession>A0A1E7EMH5</accession>
<dbReference type="InParanoid" id="A0A1E7EMH5"/>
<dbReference type="InterPro" id="IPR006597">
    <property type="entry name" value="Sel1-like"/>
</dbReference>
<name>A0A1E7EMH5_9STRA</name>
<keyword evidence="2" id="KW-1185">Reference proteome</keyword>
<reference evidence="1 2" key="1">
    <citation type="submission" date="2016-09" db="EMBL/GenBank/DDBJ databases">
        <title>Extensive genetic diversity and differential bi-allelic expression allows diatom success in the polar Southern Ocean.</title>
        <authorList>
            <consortium name="DOE Joint Genome Institute"/>
            <person name="Mock T."/>
            <person name="Otillar R.P."/>
            <person name="Strauss J."/>
            <person name="Dupont C."/>
            <person name="Frickenhaus S."/>
            <person name="Maumus F."/>
            <person name="Mcmullan M."/>
            <person name="Sanges R."/>
            <person name="Schmutz J."/>
            <person name="Toseland A."/>
            <person name="Valas R."/>
            <person name="Veluchamy A."/>
            <person name="Ward B.J."/>
            <person name="Allen A."/>
            <person name="Barry K."/>
            <person name="Falciatore A."/>
            <person name="Ferrante M."/>
            <person name="Fortunato A.E."/>
            <person name="Gloeckner G."/>
            <person name="Gruber A."/>
            <person name="Hipkin R."/>
            <person name="Janech M."/>
            <person name="Kroth P."/>
            <person name="Leese F."/>
            <person name="Lindquist E."/>
            <person name="Lyon B.R."/>
            <person name="Martin J."/>
            <person name="Mayer C."/>
            <person name="Parker M."/>
            <person name="Quesneville H."/>
            <person name="Raymond J."/>
            <person name="Uhlig C."/>
            <person name="Valentin K.U."/>
            <person name="Worden A.Z."/>
            <person name="Armbrust E.V."/>
            <person name="Bowler C."/>
            <person name="Green B."/>
            <person name="Moulton V."/>
            <person name="Van Oosterhout C."/>
            <person name="Grigoriev I."/>
        </authorList>
    </citation>
    <scope>NUCLEOTIDE SEQUENCE [LARGE SCALE GENOMIC DNA]</scope>
    <source>
        <strain evidence="1 2">CCMP1102</strain>
    </source>
</reference>
<gene>
    <name evidence="1" type="ORF">FRACYDRAFT_251830</name>
</gene>
<dbReference type="Gene3D" id="1.25.40.10">
    <property type="entry name" value="Tetratricopeptide repeat domain"/>
    <property type="match status" value="1"/>
</dbReference>
<dbReference type="AlphaFoldDB" id="A0A1E7EMH5"/>
<dbReference type="InterPro" id="IPR011990">
    <property type="entry name" value="TPR-like_helical_dom_sf"/>
</dbReference>
<evidence type="ECO:0000313" key="1">
    <source>
        <dbReference type="EMBL" id="OEU07101.1"/>
    </source>
</evidence>
<proteinExistence type="predicted"/>